<dbReference type="EMBL" id="JYDH01000046">
    <property type="protein sequence ID" value="KRY36141.1"/>
    <property type="molecule type" value="Genomic_DNA"/>
</dbReference>
<feature type="non-terminal residue" evidence="1">
    <location>
        <position position="156"/>
    </location>
</feature>
<comment type="caution">
    <text evidence="1">The sequence shown here is derived from an EMBL/GenBank/DDBJ whole genome shotgun (WGS) entry which is preliminary data.</text>
</comment>
<proteinExistence type="predicted"/>
<accession>A0A0V1BGN1</accession>
<protein>
    <submittedName>
        <fullName evidence="1">Uncharacterized protein</fullName>
    </submittedName>
</protein>
<organism evidence="1 2">
    <name type="scientific">Trichinella spiralis</name>
    <name type="common">Trichina worm</name>
    <dbReference type="NCBI Taxonomy" id="6334"/>
    <lineage>
        <taxon>Eukaryota</taxon>
        <taxon>Metazoa</taxon>
        <taxon>Ecdysozoa</taxon>
        <taxon>Nematoda</taxon>
        <taxon>Enoplea</taxon>
        <taxon>Dorylaimia</taxon>
        <taxon>Trichinellida</taxon>
        <taxon>Trichinellidae</taxon>
        <taxon>Trichinella</taxon>
    </lineage>
</organism>
<evidence type="ECO:0000313" key="2">
    <source>
        <dbReference type="Proteomes" id="UP000054776"/>
    </source>
</evidence>
<evidence type="ECO:0000313" key="1">
    <source>
        <dbReference type="EMBL" id="KRY36141.1"/>
    </source>
</evidence>
<keyword evidence="2" id="KW-1185">Reference proteome</keyword>
<sequence>LFLKRVMIILQIMHTASLLETIPLLKTQFDWANLIFRFTFKSARSFLSFFSLAFVYANYYTLQENDELLEAVGRKLSRLTSYDAQKRLDHCSKRGEPVTMHPETLHNTLHPLLRSGLFSLTQQFIFILHRAITPQPLIFGDAIILHKALRPLLSSG</sequence>
<name>A0A0V1BGN1_TRISP</name>
<dbReference type="Proteomes" id="UP000054776">
    <property type="component" value="Unassembled WGS sequence"/>
</dbReference>
<dbReference type="AlphaFoldDB" id="A0A0V1BGN1"/>
<feature type="non-terminal residue" evidence="1">
    <location>
        <position position="1"/>
    </location>
</feature>
<gene>
    <name evidence="1" type="ORF">T01_6779</name>
</gene>
<reference evidence="1 2" key="1">
    <citation type="submission" date="2015-01" db="EMBL/GenBank/DDBJ databases">
        <title>Evolution of Trichinella species and genotypes.</title>
        <authorList>
            <person name="Korhonen P.K."/>
            <person name="Edoardo P."/>
            <person name="Giuseppe L.R."/>
            <person name="Gasser R.B."/>
        </authorList>
    </citation>
    <scope>NUCLEOTIDE SEQUENCE [LARGE SCALE GENOMIC DNA]</scope>
    <source>
        <strain evidence="1">ISS3</strain>
    </source>
</reference>
<dbReference type="OrthoDB" id="10437211at2759"/>